<dbReference type="SUPFAM" id="SSF48452">
    <property type="entry name" value="TPR-like"/>
    <property type="match status" value="1"/>
</dbReference>
<feature type="compositionally biased region" description="Basic and acidic residues" evidence="4">
    <location>
        <begin position="295"/>
        <end position="307"/>
    </location>
</feature>
<comment type="caution">
    <text evidence="7">The sequence shown here is derived from an EMBL/GenBank/DDBJ whole genome shotgun (WGS) entry which is preliminary data.</text>
</comment>
<dbReference type="SUPFAM" id="SSF46565">
    <property type="entry name" value="Chaperone J-domain"/>
    <property type="match status" value="1"/>
</dbReference>
<dbReference type="PANTHER" id="PTHR22904">
    <property type="entry name" value="TPR REPEAT CONTAINING PROTEIN"/>
    <property type="match status" value="1"/>
</dbReference>
<evidence type="ECO:0000313" key="8">
    <source>
        <dbReference type="Proteomes" id="UP001300502"/>
    </source>
</evidence>
<name>A0AAV9I8Q2_9RHOD</name>
<gene>
    <name evidence="7" type="ORF">GAYE_SCF00G1691</name>
</gene>
<dbReference type="AlphaFoldDB" id="A0AAV9I8Q2"/>
<feature type="repeat" description="TPR" evidence="3">
    <location>
        <begin position="116"/>
        <end position="149"/>
    </location>
</feature>
<feature type="region of interest" description="Disordered" evidence="4">
    <location>
        <begin position="280"/>
        <end position="316"/>
    </location>
</feature>
<dbReference type="PANTHER" id="PTHR22904:SF523">
    <property type="entry name" value="STRESS-INDUCED-PHOSPHOPROTEIN 1"/>
    <property type="match status" value="1"/>
</dbReference>
<dbReference type="Gene3D" id="1.25.40.10">
    <property type="entry name" value="Tetratricopeptide repeat domain"/>
    <property type="match status" value="1"/>
</dbReference>
<protein>
    <recommendedName>
        <fullName evidence="6">J domain-containing protein</fullName>
    </recommendedName>
</protein>
<keyword evidence="5" id="KW-0472">Membrane</keyword>
<evidence type="ECO:0000256" key="5">
    <source>
        <dbReference type="SAM" id="Phobius"/>
    </source>
</evidence>
<dbReference type="InterPro" id="IPR001623">
    <property type="entry name" value="DnaJ_domain"/>
</dbReference>
<evidence type="ECO:0000313" key="7">
    <source>
        <dbReference type="EMBL" id="KAK4523795.1"/>
    </source>
</evidence>
<dbReference type="PROSITE" id="PS50076">
    <property type="entry name" value="DNAJ_2"/>
    <property type="match status" value="1"/>
</dbReference>
<keyword evidence="1" id="KW-0677">Repeat</keyword>
<dbReference type="InterPro" id="IPR011990">
    <property type="entry name" value="TPR-like_helical_dom_sf"/>
</dbReference>
<keyword evidence="8" id="KW-1185">Reference proteome</keyword>
<feature type="compositionally biased region" description="Polar residues" evidence="4">
    <location>
        <begin position="73"/>
        <end position="87"/>
    </location>
</feature>
<dbReference type="InterPro" id="IPR019734">
    <property type="entry name" value="TPR_rpt"/>
</dbReference>
<evidence type="ECO:0000256" key="4">
    <source>
        <dbReference type="SAM" id="MobiDB-lite"/>
    </source>
</evidence>
<keyword evidence="5" id="KW-0812">Transmembrane</keyword>
<keyword evidence="2 3" id="KW-0802">TPR repeat</keyword>
<evidence type="ECO:0000256" key="2">
    <source>
        <dbReference type="ARBA" id="ARBA00022803"/>
    </source>
</evidence>
<evidence type="ECO:0000259" key="6">
    <source>
        <dbReference type="PROSITE" id="PS50076"/>
    </source>
</evidence>
<accession>A0AAV9I8Q2</accession>
<feature type="region of interest" description="Disordered" evidence="4">
    <location>
        <begin position="73"/>
        <end position="102"/>
    </location>
</feature>
<dbReference type="EMBL" id="JANCYU010000020">
    <property type="protein sequence ID" value="KAK4523795.1"/>
    <property type="molecule type" value="Genomic_DNA"/>
</dbReference>
<dbReference type="InterPro" id="IPR036869">
    <property type="entry name" value="J_dom_sf"/>
</dbReference>
<feature type="transmembrane region" description="Helical" evidence="5">
    <location>
        <begin position="455"/>
        <end position="483"/>
    </location>
</feature>
<feature type="region of interest" description="Disordered" evidence="4">
    <location>
        <begin position="1"/>
        <end position="59"/>
    </location>
</feature>
<dbReference type="PROSITE" id="PS50005">
    <property type="entry name" value="TPR"/>
    <property type="match status" value="1"/>
</dbReference>
<dbReference type="Gene3D" id="1.10.287.110">
    <property type="entry name" value="DnaJ domain"/>
    <property type="match status" value="1"/>
</dbReference>
<evidence type="ECO:0000256" key="1">
    <source>
        <dbReference type="ARBA" id="ARBA00022737"/>
    </source>
</evidence>
<dbReference type="Pfam" id="PF13432">
    <property type="entry name" value="TPR_16"/>
    <property type="match status" value="1"/>
</dbReference>
<evidence type="ECO:0000256" key="3">
    <source>
        <dbReference type="PROSITE-ProRule" id="PRU00339"/>
    </source>
</evidence>
<proteinExistence type="predicted"/>
<feature type="domain" description="J" evidence="6">
    <location>
        <begin position="336"/>
        <end position="400"/>
    </location>
</feature>
<dbReference type="Proteomes" id="UP001300502">
    <property type="component" value="Unassembled WGS sequence"/>
</dbReference>
<keyword evidence="5" id="KW-1133">Transmembrane helix</keyword>
<dbReference type="SMART" id="SM00028">
    <property type="entry name" value="TPR"/>
    <property type="match status" value="3"/>
</dbReference>
<dbReference type="GO" id="GO:0051879">
    <property type="term" value="F:Hsp90 protein binding"/>
    <property type="evidence" value="ECO:0007669"/>
    <property type="project" value="TreeGrafter"/>
</dbReference>
<organism evidence="7 8">
    <name type="scientific">Galdieria yellowstonensis</name>
    <dbReference type="NCBI Taxonomy" id="3028027"/>
    <lineage>
        <taxon>Eukaryota</taxon>
        <taxon>Rhodophyta</taxon>
        <taxon>Bangiophyceae</taxon>
        <taxon>Galdieriales</taxon>
        <taxon>Galdieriaceae</taxon>
        <taxon>Galdieria</taxon>
    </lineage>
</organism>
<reference evidence="7 8" key="1">
    <citation type="submission" date="2022-07" db="EMBL/GenBank/DDBJ databases">
        <title>Genome-wide signatures of adaptation to extreme environments.</title>
        <authorList>
            <person name="Cho C.H."/>
            <person name="Yoon H.S."/>
        </authorList>
    </citation>
    <scope>NUCLEOTIDE SEQUENCE [LARGE SCALE GENOMIC DNA]</scope>
    <source>
        <strain evidence="7 8">108.79 E11</strain>
    </source>
</reference>
<sequence>MFSGKKSWMGLNGNDFKTESSNDLEQGQEDSEASSRTEGYYTPSEEEPKLETTGNIEQENEATQRLDFRVSSVSLPQQESPASNEYLYNSHEDTTNSSPSGTRELYLENTDVDTNLEQLKQLGNSFFIQGDYAAAINCYDAILDSAPKKLSALANRAMCYLKLENFDKAIQDSETCIETNPVWPKGYYIKGMALLHQGKAEMAASCFGHGLEFCPSDRKLVEGKRKALQYHISGNISESLEGTKGSAFPLSKSITSNNEESQNFTNFTEWKENGQQNLDSAEDRTVQLEGGSSRTEQDETGASRRLNESTNTNRVGKSNSFLSVETEASRIVNAPNFYSVLRVPLSCTREEVEQNYKMLSNILNSFESKGENVEAAKQIVETAHDVLSSTIKRRLYERFLQDRKKRNRRNLDPSSVQNHLEITESGQNARWHIDDTQVPLPKFLDYILRIRKVGWFLLLLLFFLFLPVIIVLVLVGVILWFSLSPIATAIRKWFPSPQDSHPLESHVASEARGSQFPFFRHRRMRSGNFLCLPIGS</sequence>